<dbReference type="RefSeq" id="WP_055216261.1">
    <property type="nucleotide sequence ID" value="NZ_CZBU01000005.1"/>
</dbReference>
<dbReference type="PIRSF" id="PIRSF016636">
    <property type="entry name" value="AlgI_DltB"/>
    <property type="match status" value="1"/>
</dbReference>
<feature type="transmembrane region" description="Helical" evidence="8">
    <location>
        <begin position="467"/>
        <end position="483"/>
    </location>
</feature>
<feature type="transmembrane region" description="Helical" evidence="8">
    <location>
        <begin position="503"/>
        <end position="520"/>
    </location>
</feature>
<feature type="transmembrane region" description="Helical" evidence="8">
    <location>
        <begin position="7"/>
        <end position="22"/>
    </location>
</feature>
<sequence length="530" mass="60791">MSFTTTVYFVFLLIGLVFYYLIPKNYRWTVLLVMSYIYYLSYRLKAVVFILFTTITVYLLGIMLERIQNGADAYLAQNKQVLSREEKKSYKNKIKHKKRIYLVIALLLNFGMLAAIKYSSFAISGANYILRAVGTHKQFSLFTIVAPIGISFFTFQAMSYIIDIYQGKYACEKNFFKFALFVSFFPQIMQGPIGRYNRLAPTLFEGNSYSLKNIQFGIQRIGWGIFKKLIMADRAGVFVNAAFADSNQFHGMIRIIGLLMYSVQLYMDFSGGIDIVIGSAQMFGVRMDENFRQPYFSKSIGEFWRRWHITLGTWMKDYIFYPFSLSKWSNKAAKWGKKHLGDHLGKMLPICFANLLIFFIVGVWHGSEARYIVYGLYNGVIIALSNLLSPVYKKGFKVFHINSESRIWKAFQILRTFILINIGWVFDVSVSGMHSAITTLKMFIVNLDFAQVNAQTFAAIGLETRDFVIIGIGCIVVLIVSIIKEMGVNVREALALKPLPVRWAVYYAFFAAIIILSYVTDNSGFMYAAF</sequence>
<dbReference type="PANTHER" id="PTHR13285:SF18">
    <property type="entry name" value="PROTEIN-CYSTEINE N-PALMITOYLTRANSFERASE RASP"/>
    <property type="match status" value="1"/>
</dbReference>
<dbReference type="InterPro" id="IPR051085">
    <property type="entry name" value="MB_O-acyltransferase"/>
</dbReference>
<gene>
    <name evidence="9" type="primary">dltB_3</name>
    <name evidence="9" type="ORF">ERS852490_02501</name>
</gene>
<dbReference type="Proteomes" id="UP000095621">
    <property type="component" value="Unassembled WGS sequence"/>
</dbReference>
<reference evidence="9 10" key="1">
    <citation type="submission" date="2015-09" db="EMBL/GenBank/DDBJ databases">
        <authorList>
            <consortium name="Pathogen Informatics"/>
        </authorList>
    </citation>
    <scope>NUCLEOTIDE SEQUENCE [LARGE SCALE GENOMIC DNA]</scope>
    <source>
        <strain evidence="9 10">2789STDY5834875</strain>
    </source>
</reference>
<feature type="transmembrane region" description="Helical" evidence="8">
    <location>
        <begin position="413"/>
        <end position="437"/>
    </location>
</feature>
<proteinExistence type="inferred from homology"/>
<comment type="similarity">
    <text evidence="2 7">Belongs to the membrane-bound acyltransferase family.</text>
</comment>
<evidence type="ECO:0000256" key="1">
    <source>
        <dbReference type="ARBA" id="ARBA00004651"/>
    </source>
</evidence>
<dbReference type="GO" id="GO:0016746">
    <property type="term" value="F:acyltransferase activity"/>
    <property type="evidence" value="ECO:0007669"/>
    <property type="project" value="UniProtKB-KW"/>
</dbReference>
<dbReference type="EMBL" id="CZBU01000005">
    <property type="protein sequence ID" value="CUQ78849.1"/>
    <property type="molecule type" value="Genomic_DNA"/>
</dbReference>
<evidence type="ECO:0000256" key="8">
    <source>
        <dbReference type="SAM" id="Phobius"/>
    </source>
</evidence>
<evidence type="ECO:0000256" key="7">
    <source>
        <dbReference type="PIRNR" id="PIRNR016636"/>
    </source>
</evidence>
<name>A0A174Z1R2_9FIRM</name>
<evidence type="ECO:0000256" key="4">
    <source>
        <dbReference type="ARBA" id="ARBA00022692"/>
    </source>
</evidence>
<dbReference type="GO" id="GO:0005886">
    <property type="term" value="C:plasma membrane"/>
    <property type="evidence" value="ECO:0007669"/>
    <property type="project" value="UniProtKB-SubCell"/>
</dbReference>
<feature type="transmembrane region" description="Helical" evidence="8">
    <location>
        <begin position="347"/>
        <end position="365"/>
    </location>
</feature>
<evidence type="ECO:0000256" key="5">
    <source>
        <dbReference type="ARBA" id="ARBA00022989"/>
    </source>
</evidence>
<evidence type="ECO:0000256" key="6">
    <source>
        <dbReference type="ARBA" id="ARBA00023136"/>
    </source>
</evidence>
<dbReference type="PIRSF" id="PIRSF500217">
    <property type="entry name" value="AlgI"/>
    <property type="match status" value="1"/>
</dbReference>
<dbReference type="InterPro" id="IPR024194">
    <property type="entry name" value="Ac/AlaTfrase_AlgI/DltB"/>
</dbReference>
<protein>
    <submittedName>
        <fullName evidence="9">D-alanyl-lipoteichoic acid biosynthesis protein DltB</fullName>
    </submittedName>
</protein>
<evidence type="ECO:0000313" key="10">
    <source>
        <dbReference type="Proteomes" id="UP000095621"/>
    </source>
</evidence>
<dbReference type="OrthoDB" id="9805788at2"/>
<dbReference type="InterPro" id="IPR004299">
    <property type="entry name" value="MBOAT_fam"/>
</dbReference>
<feature type="transmembrane region" description="Helical" evidence="8">
    <location>
        <begin position="371"/>
        <end position="392"/>
    </location>
</feature>
<organism evidence="9 10">
    <name type="scientific">Lachnospira eligens</name>
    <dbReference type="NCBI Taxonomy" id="39485"/>
    <lineage>
        <taxon>Bacteria</taxon>
        <taxon>Bacillati</taxon>
        <taxon>Bacillota</taxon>
        <taxon>Clostridia</taxon>
        <taxon>Lachnospirales</taxon>
        <taxon>Lachnospiraceae</taxon>
        <taxon>Lachnospira</taxon>
    </lineage>
</organism>
<dbReference type="PANTHER" id="PTHR13285">
    <property type="entry name" value="ACYLTRANSFERASE"/>
    <property type="match status" value="1"/>
</dbReference>
<dbReference type="GO" id="GO:0042121">
    <property type="term" value="P:alginic acid biosynthetic process"/>
    <property type="evidence" value="ECO:0007669"/>
    <property type="project" value="InterPro"/>
</dbReference>
<evidence type="ECO:0000256" key="2">
    <source>
        <dbReference type="ARBA" id="ARBA00010323"/>
    </source>
</evidence>
<dbReference type="Pfam" id="PF03062">
    <property type="entry name" value="MBOAT"/>
    <property type="match status" value="1"/>
</dbReference>
<keyword evidence="3 7" id="KW-1003">Cell membrane</keyword>
<keyword evidence="5 8" id="KW-1133">Transmembrane helix</keyword>
<comment type="subcellular location">
    <subcellularLocation>
        <location evidence="1">Cell membrane</location>
        <topology evidence="1">Multi-pass membrane protein</topology>
    </subcellularLocation>
</comment>
<evidence type="ECO:0000256" key="3">
    <source>
        <dbReference type="ARBA" id="ARBA00022475"/>
    </source>
</evidence>
<feature type="transmembrane region" description="Helical" evidence="8">
    <location>
        <begin position="139"/>
        <end position="162"/>
    </location>
</feature>
<feature type="transmembrane region" description="Helical" evidence="8">
    <location>
        <begin position="42"/>
        <end position="64"/>
    </location>
</feature>
<feature type="transmembrane region" description="Helical" evidence="8">
    <location>
        <begin position="100"/>
        <end position="119"/>
    </location>
</feature>
<accession>A0A174Z1R2</accession>
<dbReference type="InterPro" id="IPR028362">
    <property type="entry name" value="AlgI"/>
</dbReference>
<keyword evidence="7" id="KW-0012">Acyltransferase</keyword>
<keyword evidence="7" id="KW-0808">Transferase</keyword>
<keyword evidence="4 8" id="KW-0812">Transmembrane</keyword>
<dbReference type="AlphaFoldDB" id="A0A174Z1R2"/>
<evidence type="ECO:0000313" key="9">
    <source>
        <dbReference type="EMBL" id="CUQ78849.1"/>
    </source>
</evidence>
<keyword evidence="6 7" id="KW-0472">Membrane</keyword>